<dbReference type="PANTHER" id="PTHR37248">
    <property type="entry name" value="TRANSLATION INITIATION FACTOR"/>
    <property type="match status" value="1"/>
</dbReference>
<comment type="caution">
    <text evidence="1">The sequence shown here is derived from an EMBL/GenBank/DDBJ whole genome shotgun (WGS) entry which is preliminary data.</text>
</comment>
<dbReference type="Proteomes" id="UP000467840">
    <property type="component" value="Chromosome 12"/>
</dbReference>
<proteinExistence type="predicted"/>
<dbReference type="EMBL" id="JAAGAX010000018">
    <property type="protein sequence ID" value="KAF2284119.1"/>
    <property type="molecule type" value="Genomic_DNA"/>
</dbReference>
<dbReference type="PANTHER" id="PTHR37248:SF1">
    <property type="entry name" value="TRANSLATION INITIATION FACTOR"/>
    <property type="match status" value="1"/>
</dbReference>
<protein>
    <submittedName>
        <fullName evidence="1">Uncharacterized protein</fullName>
    </submittedName>
</protein>
<reference evidence="1 2" key="1">
    <citation type="journal article" date="2020" name="Mol. Plant">
        <title>The Chromosome-Based Rubber Tree Genome Provides New Insights into Spurge Genome Evolution and Rubber Biosynthesis.</title>
        <authorList>
            <person name="Liu J."/>
            <person name="Shi C."/>
            <person name="Shi C.C."/>
            <person name="Li W."/>
            <person name="Zhang Q.J."/>
            <person name="Zhang Y."/>
            <person name="Li K."/>
            <person name="Lu H.F."/>
            <person name="Shi C."/>
            <person name="Zhu S.T."/>
            <person name="Xiao Z.Y."/>
            <person name="Nan H."/>
            <person name="Yue Y."/>
            <person name="Zhu X.G."/>
            <person name="Wu Y."/>
            <person name="Hong X.N."/>
            <person name="Fan G.Y."/>
            <person name="Tong Y."/>
            <person name="Zhang D."/>
            <person name="Mao C.L."/>
            <person name="Liu Y.L."/>
            <person name="Hao S.J."/>
            <person name="Liu W.Q."/>
            <person name="Lv M.Q."/>
            <person name="Zhang H.B."/>
            <person name="Liu Y."/>
            <person name="Hu-Tang G.R."/>
            <person name="Wang J.P."/>
            <person name="Wang J.H."/>
            <person name="Sun Y.H."/>
            <person name="Ni S.B."/>
            <person name="Chen W.B."/>
            <person name="Zhang X.C."/>
            <person name="Jiao Y.N."/>
            <person name="Eichler E.E."/>
            <person name="Li G.H."/>
            <person name="Liu X."/>
            <person name="Gao L.Z."/>
        </authorList>
    </citation>
    <scope>NUCLEOTIDE SEQUENCE [LARGE SCALE GENOMIC DNA]</scope>
    <source>
        <strain evidence="2">cv. GT1</strain>
        <tissue evidence="1">Leaf</tissue>
    </source>
</reference>
<keyword evidence="2" id="KW-1185">Reference proteome</keyword>
<sequence>MGAITLMVGGFSHPGGEVLEVGDEEDNLDLMTMIKDDVLGLLDLVERQSAAIRAMRDVEIEHSLTGLRLLRSYFNEGQLQTPVLQFFKENLPNLSIIKNGENAQFEVQWNDKDDNLSMSEAPGGRDLHASLLHRLSIAYSDCSVIPSLGGIELSSDAGNGEVFLSFFCANMRIDIWFLLVLSKMVLEGPSDSQMLGDGLRTPGATSQRLSIGMTPKTLRLPKPGEMLLSVRGSPLGVYKEDNMEAIQESEEG</sequence>
<evidence type="ECO:0000313" key="2">
    <source>
        <dbReference type="Proteomes" id="UP000467840"/>
    </source>
</evidence>
<gene>
    <name evidence="1" type="ORF">GH714_019216</name>
</gene>
<accession>A0A6A6K9H5</accession>
<name>A0A6A6K9H5_HEVBR</name>
<evidence type="ECO:0000313" key="1">
    <source>
        <dbReference type="EMBL" id="KAF2284119.1"/>
    </source>
</evidence>
<dbReference type="AlphaFoldDB" id="A0A6A6K9H5"/>
<organism evidence="1 2">
    <name type="scientific">Hevea brasiliensis</name>
    <name type="common">Para rubber tree</name>
    <name type="synonym">Siphonia brasiliensis</name>
    <dbReference type="NCBI Taxonomy" id="3981"/>
    <lineage>
        <taxon>Eukaryota</taxon>
        <taxon>Viridiplantae</taxon>
        <taxon>Streptophyta</taxon>
        <taxon>Embryophyta</taxon>
        <taxon>Tracheophyta</taxon>
        <taxon>Spermatophyta</taxon>
        <taxon>Magnoliopsida</taxon>
        <taxon>eudicotyledons</taxon>
        <taxon>Gunneridae</taxon>
        <taxon>Pentapetalae</taxon>
        <taxon>rosids</taxon>
        <taxon>fabids</taxon>
        <taxon>Malpighiales</taxon>
        <taxon>Euphorbiaceae</taxon>
        <taxon>Crotonoideae</taxon>
        <taxon>Micrandreae</taxon>
        <taxon>Hevea</taxon>
    </lineage>
</organism>